<feature type="domain" description="DUF7927" evidence="3">
    <location>
        <begin position="697"/>
        <end position="825"/>
    </location>
</feature>
<dbReference type="Gene3D" id="2.60.40.10">
    <property type="entry name" value="Immunoglobulins"/>
    <property type="match status" value="1"/>
</dbReference>
<evidence type="ECO:0000256" key="1">
    <source>
        <dbReference type="SAM" id="MobiDB-lite"/>
    </source>
</evidence>
<evidence type="ECO:0008006" key="7">
    <source>
        <dbReference type="Google" id="ProtNLM"/>
    </source>
</evidence>
<feature type="region of interest" description="Disordered" evidence="1">
    <location>
        <begin position="804"/>
        <end position="824"/>
    </location>
</feature>
<feature type="domain" description="DUF7933" evidence="4">
    <location>
        <begin position="293"/>
        <end position="388"/>
    </location>
</feature>
<name>A0A8J2U0S3_9MICO</name>
<feature type="domain" description="DUF7927" evidence="3">
    <location>
        <begin position="427"/>
        <end position="556"/>
    </location>
</feature>
<evidence type="ECO:0000259" key="3">
    <source>
        <dbReference type="Pfam" id="PF25549"/>
    </source>
</evidence>
<keyword evidence="2" id="KW-1133">Transmembrane helix</keyword>
<dbReference type="PANTHER" id="PTHR34819:SF3">
    <property type="entry name" value="CELL SURFACE PROTEIN"/>
    <property type="match status" value="1"/>
</dbReference>
<evidence type="ECO:0000313" key="6">
    <source>
        <dbReference type="Proteomes" id="UP000616114"/>
    </source>
</evidence>
<reference evidence="5" key="1">
    <citation type="journal article" date="2014" name="Int. J. Syst. Evol. Microbiol.">
        <title>Complete genome sequence of Corynebacterium casei LMG S-19264T (=DSM 44701T), isolated from a smear-ripened cheese.</title>
        <authorList>
            <consortium name="US DOE Joint Genome Institute (JGI-PGF)"/>
            <person name="Walter F."/>
            <person name="Albersmeier A."/>
            <person name="Kalinowski J."/>
            <person name="Ruckert C."/>
        </authorList>
    </citation>
    <scope>NUCLEOTIDE SEQUENCE</scope>
    <source>
        <strain evidence="5">CGMCC 1.12785</strain>
    </source>
</reference>
<feature type="region of interest" description="Disordered" evidence="1">
    <location>
        <begin position="386"/>
        <end position="409"/>
    </location>
</feature>
<proteinExistence type="predicted"/>
<dbReference type="InterPro" id="IPR013783">
    <property type="entry name" value="Ig-like_fold"/>
</dbReference>
<gene>
    <name evidence="5" type="ORF">GCM10011333_30850</name>
</gene>
<feature type="domain" description="DUF7927" evidence="3">
    <location>
        <begin position="969"/>
        <end position="1091"/>
    </location>
</feature>
<feature type="transmembrane region" description="Helical" evidence="2">
    <location>
        <begin position="1385"/>
        <end position="1404"/>
    </location>
</feature>
<dbReference type="InterPro" id="IPR051172">
    <property type="entry name" value="Chlamydia_OmcB"/>
</dbReference>
<dbReference type="InterPro" id="IPR057693">
    <property type="entry name" value="DUF7933"/>
</dbReference>
<evidence type="ECO:0000256" key="2">
    <source>
        <dbReference type="SAM" id="Phobius"/>
    </source>
</evidence>
<feature type="domain" description="DUF7927" evidence="3">
    <location>
        <begin position="569"/>
        <end position="694"/>
    </location>
</feature>
<feature type="region of interest" description="Disordered" evidence="1">
    <location>
        <begin position="532"/>
        <end position="556"/>
    </location>
</feature>
<feature type="domain" description="DUF7927" evidence="3">
    <location>
        <begin position="1097"/>
        <end position="1227"/>
    </location>
</feature>
<evidence type="ECO:0000313" key="5">
    <source>
        <dbReference type="EMBL" id="GGA25721.1"/>
    </source>
</evidence>
<dbReference type="GO" id="GO:0005975">
    <property type="term" value="P:carbohydrate metabolic process"/>
    <property type="evidence" value="ECO:0007669"/>
    <property type="project" value="UniProtKB-ARBA"/>
</dbReference>
<feature type="compositionally biased region" description="Pro residues" evidence="1">
    <location>
        <begin position="540"/>
        <end position="551"/>
    </location>
</feature>
<dbReference type="NCBIfam" id="TIGR01451">
    <property type="entry name" value="B_ant_repeat"/>
    <property type="match status" value="2"/>
</dbReference>
<comment type="caution">
    <text evidence="5">The sequence shown here is derived from an EMBL/GenBank/DDBJ whole genome shotgun (WGS) entry which is preliminary data.</text>
</comment>
<reference evidence="5" key="2">
    <citation type="submission" date="2020-09" db="EMBL/GenBank/DDBJ databases">
        <authorList>
            <person name="Sun Q."/>
            <person name="Zhou Y."/>
        </authorList>
    </citation>
    <scope>NUCLEOTIDE SEQUENCE</scope>
    <source>
        <strain evidence="5">CGMCC 1.12785</strain>
    </source>
</reference>
<sequence length="1418" mass="146317">MLSLLRRFSPSHARRYGGRSATAAENVSMSAGILAILALLAGTALVVVSPATTPAYAAPGNPGIPGDPEVVYEEDFENRQPNTNILLTDYTGVSGATYTGDGYWVSRPNCNGFIINQQSPRDPSDCGGPEHYNNLSAVPYALGVLRGAADPAQNAAAASYTSGSAADNLVQFRTVNPLPLVRENRFLTFSVDAGAMNCHATHPELRFYLLDANGNEIPVSNTAIDPCDDPRATELTVPRANGTPVPVSVGSFAADSSILVDGDNFGIVLRNENGNGGGNDGAYDNIRVLDVTPQLDKEFAPSRVPVGESSRLTLTVTNTSELAEKGGWGFTDRLPQGLVLAGNPNLSTTCTADIDAPAGGSAITVTNGTLATGVASCTISVDVTSEAPRGADESPVTYVNGPDNIEDNRGLNPPDPAEVEFYSEPVLNVTKSSDASVETRVGNTVTYTVEATNTGTGDFTSQNPAVVLDDLSGVLDDGGIVPGSLKATVDGQPVSDPVVVGTLLSWSGPLAAGKTVVIEYQVELRHGGDREVKNVAWPGDTPPDPNDPPTTPDCGDDGVACEEFDLPGLTIVKSADKTELPEVGETLTYTVTVTNVGPGNYTASAPALVEDDLSDVLDDAALVDGSLSSTVGAAPAIDGTTLKWSGPLTAGQTTVLTYTVTYTGEGNQELINSACVLGGQAVDGLDCDSTITPGSDLTWGKTSVSSDDPLVAGSTVTYTLWFKNDGKAAATVDHTDYLGYVLDDASVVDGSVSADDGLTASLNGDELGVTGSVPAGDRLTVTYQVEVLPDGDRGDDRLVNHLLDGDEEIPPPPSEEDECEDTDTSTCSPIAAVAYEKTVAASDDPIEAGTVLTYTITVTNTGATAGPVDREDVLSDVLDDAELTAAPQSDNPSVTVSQVQDGRFHIGGQLAPDETATITYQVTVKPETERGDNLAGNFLVPPGEVPPQECEADNPECTETPLPNVLGGKLVDAGNEETVLAGDEVTYTLVFENTGQAAGKVDFTDDLSGVLDDADLIDGPVVVDGGLNAQIADGTIQVTGALDPGQTGAVEYTVKVKADGERGDNQLENAIVKTGTDECVPVDGSECSTTNPIPEIADAKSVNPASGTPVVPGQELAYTIEYVNTGKAAGTVDRVDSLVHVLDDAELIGGPDVDGGLTAVLDGEVIRISGELGAGDTATVTYTVKVKDSDRGDDVLANFVLDPDQEVPEDPNEACEENNDHATCNPVGDIKPGKSVNPESGTEVDAGEVLTYTLSFENTGKGAAQVAYTDHLAEVLDDAEWVGIGEVSEGLSVDGPQDGTLQITGTVEPGATGTVTYQVKVNPHAERGDGAVANFLVPDGQEPPTECVEDNPLCTSNPVSEPPAQPGGPGKAGGPDRLPFTGTELSALLAALVLLAAGGSALYLSRRKRGTAGADQDN</sequence>
<dbReference type="InterPro" id="IPR047589">
    <property type="entry name" value="DUF11_rpt"/>
</dbReference>
<feature type="domain" description="DUF7927" evidence="3">
    <location>
        <begin position="1231"/>
        <end position="1359"/>
    </location>
</feature>
<keyword evidence="2" id="KW-0812">Transmembrane</keyword>
<evidence type="ECO:0000259" key="4">
    <source>
        <dbReference type="Pfam" id="PF25564"/>
    </source>
</evidence>
<feature type="domain" description="DUF7927" evidence="3">
    <location>
        <begin position="835"/>
        <end position="961"/>
    </location>
</feature>
<dbReference type="Pfam" id="PF25564">
    <property type="entry name" value="DUF7933"/>
    <property type="match status" value="1"/>
</dbReference>
<protein>
    <recommendedName>
        <fullName evidence="7">DUF11 domain-containing protein</fullName>
    </recommendedName>
</protein>
<dbReference type="Proteomes" id="UP000616114">
    <property type="component" value="Unassembled WGS sequence"/>
</dbReference>
<dbReference type="PANTHER" id="PTHR34819">
    <property type="entry name" value="LARGE CYSTEINE-RICH PERIPLASMIC PROTEIN OMCB"/>
    <property type="match status" value="1"/>
</dbReference>
<keyword evidence="6" id="KW-1185">Reference proteome</keyword>
<dbReference type="InterPro" id="IPR057687">
    <property type="entry name" value="DUF7927"/>
</dbReference>
<feature type="region of interest" description="Disordered" evidence="1">
    <location>
        <begin position="1339"/>
        <end position="1378"/>
    </location>
</feature>
<accession>A0A8J2U0S3</accession>
<organism evidence="5 6">
    <name type="scientific">Sediminivirga luteola</name>
    <dbReference type="NCBI Taxonomy" id="1774748"/>
    <lineage>
        <taxon>Bacteria</taxon>
        <taxon>Bacillati</taxon>
        <taxon>Actinomycetota</taxon>
        <taxon>Actinomycetes</taxon>
        <taxon>Micrococcales</taxon>
        <taxon>Brevibacteriaceae</taxon>
        <taxon>Sediminivirga</taxon>
    </lineage>
</organism>
<dbReference type="EMBL" id="BMFY01000017">
    <property type="protein sequence ID" value="GGA25721.1"/>
    <property type="molecule type" value="Genomic_DNA"/>
</dbReference>
<keyword evidence="2" id="KW-0472">Membrane</keyword>
<feature type="compositionally biased region" description="Acidic residues" evidence="1">
    <location>
        <begin position="805"/>
        <end position="823"/>
    </location>
</feature>
<dbReference type="Pfam" id="PF25549">
    <property type="entry name" value="DUF7927"/>
    <property type="match status" value="7"/>
</dbReference>